<dbReference type="NCBIfam" id="TIGR01640">
    <property type="entry name" value="F_box_assoc_1"/>
    <property type="match status" value="1"/>
</dbReference>
<keyword evidence="2" id="KW-1185">Reference proteome</keyword>
<sequence length="388" mass="44136">MSNHLPEEVWAGIFTRLPVKTLLQIRIVDSCNGLICLNDDNDFDTSGIILWNPSIKRFLNLPNPRVTSRSYGSYMYVLGFGYDEKNDDYKVVRVAYKKGRSGRDLIPPEVELYSLNSRSWRSFNAGAPPYGIFGYTWLQAFVNGAVHWVGYDPCVVKGNESCGLIVAFDLSDEVFREVMLPSCLEQHAWDVYITVFWGKLAVLHYDYGAHKNFCSVWVMEEYGLADSWKKLYTVDLRGGLRNLIGFLRNDEVIGVTIRGKLLSYDLITSRINNLRLHGAVGGFHVGSYMESLVLLEAESAALARESITSGNEQEEEQATDLHAVKNRNDEFDDQEKLESFLSLRISEQNYSAYLCCGFSEQELSAKNSEEWVKELVPEANCDGWENDW</sequence>
<proteinExistence type="predicted"/>
<dbReference type="InterPro" id="IPR006527">
    <property type="entry name" value="F-box-assoc_dom_typ1"/>
</dbReference>
<evidence type="ECO:0000313" key="3">
    <source>
        <dbReference type="RefSeq" id="XP_071905018.1"/>
    </source>
</evidence>
<dbReference type="RefSeq" id="XP_071905018.1">
    <property type="nucleotide sequence ID" value="XM_072048917.1"/>
</dbReference>
<organism evidence="2 3">
    <name type="scientific">Coffea arabica</name>
    <name type="common">Arabian coffee</name>
    <dbReference type="NCBI Taxonomy" id="13443"/>
    <lineage>
        <taxon>Eukaryota</taxon>
        <taxon>Viridiplantae</taxon>
        <taxon>Streptophyta</taxon>
        <taxon>Embryophyta</taxon>
        <taxon>Tracheophyta</taxon>
        <taxon>Spermatophyta</taxon>
        <taxon>Magnoliopsida</taxon>
        <taxon>eudicotyledons</taxon>
        <taxon>Gunneridae</taxon>
        <taxon>Pentapetalae</taxon>
        <taxon>asterids</taxon>
        <taxon>lamiids</taxon>
        <taxon>Gentianales</taxon>
        <taxon>Rubiaceae</taxon>
        <taxon>Ixoroideae</taxon>
        <taxon>Gardenieae complex</taxon>
        <taxon>Bertiereae - Coffeeae clade</taxon>
        <taxon>Coffeeae</taxon>
        <taxon>Coffea</taxon>
    </lineage>
</organism>
<reference evidence="3" key="1">
    <citation type="submission" date="2025-08" db="UniProtKB">
        <authorList>
            <consortium name="RefSeq"/>
        </authorList>
    </citation>
    <scope>IDENTIFICATION</scope>
    <source>
        <tissue evidence="3">Leaves</tissue>
    </source>
</reference>
<protein>
    <submittedName>
        <fullName evidence="3">F-box/kelch-repeat protein At3g06240 isoform X2</fullName>
    </submittedName>
</protein>
<evidence type="ECO:0000313" key="2">
    <source>
        <dbReference type="Proteomes" id="UP001652660"/>
    </source>
</evidence>
<feature type="domain" description="F-box associated beta-propeller type 1" evidence="1">
    <location>
        <begin position="22"/>
        <end position="237"/>
    </location>
</feature>
<dbReference type="Proteomes" id="UP001652660">
    <property type="component" value="Chromosome 5e"/>
</dbReference>
<dbReference type="PANTHER" id="PTHR31672">
    <property type="entry name" value="BNACNNG10540D PROTEIN"/>
    <property type="match status" value="1"/>
</dbReference>
<accession>A0ABM4UCK8</accession>
<dbReference type="InterPro" id="IPR017451">
    <property type="entry name" value="F-box-assoc_interact_dom"/>
</dbReference>
<dbReference type="Pfam" id="PF07734">
    <property type="entry name" value="FBA_1"/>
    <property type="match status" value="1"/>
</dbReference>
<dbReference type="InterPro" id="IPR050796">
    <property type="entry name" value="SCF_F-box_component"/>
</dbReference>
<dbReference type="GeneID" id="113688050"/>
<dbReference type="PANTHER" id="PTHR31672:SF13">
    <property type="entry name" value="F-BOX PROTEIN CPR30-LIKE"/>
    <property type="match status" value="1"/>
</dbReference>
<gene>
    <name evidence="3" type="primary">LOC113688050</name>
</gene>
<name>A0ABM4UCK8_COFAR</name>
<evidence type="ECO:0000259" key="1">
    <source>
        <dbReference type="Pfam" id="PF07734"/>
    </source>
</evidence>